<dbReference type="Proteomes" id="UP000198728">
    <property type="component" value="Unassembled WGS sequence"/>
</dbReference>
<feature type="transmembrane region" description="Helical" evidence="1">
    <location>
        <begin position="90"/>
        <end position="111"/>
    </location>
</feature>
<dbReference type="InterPro" id="IPR018692">
    <property type="entry name" value="DUF2189"/>
</dbReference>
<dbReference type="Pfam" id="PF09955">
    <property type="entry name" value="DUF2189"/>
    <property type="match status" value="1"/>
</dbReference>
<dbReference type="RefSeq" id="WP_093363051.1">
    <property type="nucleotide sequence ID" value="NZ_FOLG01000031.1"/>
</dbReference>
<evidence type="ECO:0000313" key="3">
    <source>
        <dbReference type="Proteomes" id="UP000198728"/>
    </source>
</evidence>
<dbReference type="AlphaFoldDB" id="A0A1I1RB69"/>
<feature type="transmembrane region" description="Helical" evidence="1">
    <location>
        <begin position="66"/>
        <end position="84"/>
    </location>
</feature>
<feature type="transmembrane region" description="Helical" evidence="1">
    <location>
        <begin position="140"/>
        <end position="162"/>
    </location>
</feature>
<keyword evidence="1" id="KW-0472">Membrane</keyword>
<protein>
    <submittedName>
        <fullName evidence="2">Uncharacterized membrane protein</fullName>
    </submittedName>
</protein>
<name>A0A1I1RB69_9RHOB</name>
<reference evidence="2 3" key="1">
    <citation type="submission" date="2016-10" db="EMBL/GenBank/DDBJ databases">
        <authorList>
            <person name="de Groot N.N."/>
        </authorList>
    </citation>
    <scope>NUCLEOTIDE SEQUENCE [LARGE SCALE GENOMIC DNA]</scope>
    <source>
        <strain evidence="2 3">DSM 19548</strain>
    </source>
</reference>
<keyword evidence="1" id="KW-0812">Transmembrane</keyword>
<gene>
    <name evidence="2" type="ORF">SAMN04488094_13112</name>
</gene>
<accession>A0A1I1RB69</accession>
<feature type="transmembrane region" description="Helical" evidence="1">
    <location>
        <begin position="190"/>
        <end position="217"/>
    </location>
</feature>
<proteinExistence type="predicted"/>
<dbReference type="EMBL" id="FOLG01000031">
    <property type="protein sequence ID" value="SFD31505.1"/>
    <property type="molecule type" value="Genomic_DNA"/>
</dbReference>
<feature type="transmembrane region" description="Helical" evidence="1">
    <location>
        <begin position="241"/>
        <end position="267"/>
    </location>
</feature>
<evidence type="ECO:0000256" key="1">
    <source>
        <dbReference type="SAM" id="Phobius"/>
    </source>
</evidence>
<sequence length="286" mass="29832">MVKTIGNPLSWSAHAIGSAGHALAGGVTQIGGHQDAPAHVRQIGRSDLRTALRKGRDDAMAMRSDVVFVVLLYPVIGILLVSLADRMLLPMIFPMIAGFALVGPLAAVGLYEMSRLREAGEAPGLSAAFGVVRSPSLVPILLLGVILLLWFALWLGAALLIYNATLGPQPPENAAGFLADVFTTPAGLTMIVLGLGVGFGFACVALAVSVVSFPLLLDRDVGLVNAIVTSLRVTQKNPRTILSWGAIVAGALVLGMIPFFLGLILVLPVLGHATWHLYRAAVGGPD</sequence>
<organism evidence="2 3">
    <name type="scientific">Tropicimonas isoalkanivorans</name>
    <dbReference type="NCBI Taxonomy" id="441112"/>
    <lineage>
        <taxon>Bacteria</taxon>
        <taxon>Pseudomonadati</taxon>
        <taxon>Pseudomonadota</taxon>
        <taxon>Alphaproteobacteria</taxon>
        <taxon>Rhodobacterales</taxon>
        <taxon>Roseobacteraceae</taxon>
        <taxon>Tropicimonas</taxon>
    </lineage>
</organism>
<keyword evidence="3" id="KW-1185">Reference proteome</keyword>
<dbReference type="STRING" id="441112.SAMN04488094_13112"/>
<dbReference type="OrthoDB" id="9809543at2"/>
<keyword evidence="1" id="KW-1133">Transmembrane helix</keyword>
<evidence type="ECO:0000313" key="2">
    <source>
        <dbReference type="EMBL" id="SFD31505.1"/>
    </source>
</evidence>